<dbReference type="PANTHER" id="PTHR43143:SF5">
    <property type="entry name" value="SECRETED PROTEIN"/>
    <property type="match status" value="1"/>
</dbReference>
<evidence type="ECO:0000259" key="3">
    <source>
        <dbReference type="PROSITE" id="PS51841"/>
    </source>
</evidence>
<dbReference type="NCBIfam" id="TIGR01167">
    <property type="entry name" value="LPXTG_anchor"/>
    <property type="match status" value="1"/>
</dbReference>
<feature type="compositionally biased region" description="Gly residues" evidence="1">
    <location>
        <begin position="1430"/>
        <end position="1457"/>
    </location>
</feature>
<dbReference type="RefSeq" id="WP_188551932.1">
    <property type="nucleotide sequence ID" value="NZ_BMFY01000019.1"/>
</dbReference>
<feature type="compositionally biased region" description="Pro residues" evidence="1">
    <location>
        <begin position="1373"/>
        <end position="1399"/>
    </location>
</feature>
<proteinExistence type="predicted"/>
<evidence type="ECO:0000256" key="1">
    <source>
        <dbReference type="SAM" id="MobiDB-lite"/>
    </source>
</evidence>
<feature type="compositionally biased region" description="Pro residues" evidence="1">
    <location>
        <begin position="1405"/>
        <end position="1415"/>
    </location>
</feature>
<protein>
    <recommendedName>
        <fullName evidence="3">LTD domain-containing protein</fullName>
    </recommendedName>
</protein>
<dbReference type="SUPFAM" id="SSF74853">
    <property type="entry name" value="Lamin A/C globular tail domain"/>
    <property type="match status" value="3"/>
</dbReference>
<dbReference type="Pfam" id="PF00932">
    <property type="entry name" value="LTD"/>
    <property type="match status" value="3"/>
</dbReference>
<dbReference type="InterPro" id="IPR036415">
    <property type="entry name" value="Lamin_tail_dom_sf"/>
</dbReference>
<feature type="domain" description="LTD" evidence="3">
    <location>
        <begin position="65"/>
        <end position="214"/>
    </location>
</feature>
<name>A0A8J2XKC3_9MICO</name>
<keyword evidence="2" id="KW-0812">Transmembrane</keyword>
<reference evidence="4" key="2">
    <citation type="submission" date="2020-09" db="EMBL/GenBank/DDBJ databases">
        <authorList>
            <person name="Sun Q."/>
            <person name="Zhou Y."/>
        </authorList>
    </citation>
    <scope>NUCLEOTIDE SEQUENCE</scope>
    <source>
        <strain evidence="4">CGMCC 1.12785</strain>
    </source>
</reference>
<evidence type="ECO:0000256" key="2">
    <source>
        <dbReference type="SAM" id="Phobius"/>
    </source>
</evidence>
<feature type="domain" description="LTD" evidence="3">
    <location>
        <begin position="247"/>
        <end position="438"/>
    </location>
</feature>
<keyword evidence="5" id="KW-1185">Reference proteome</keyword>
<dbReference type="Gene3D" id="3.60.21.10">
    <property type="match status" value="1"/>
</dbReference>
<sequence length="1498" mass="158606">MSPKTSALPDPGGAPRSRWRLGAAMLAALPVILSTALVPVSAQAAPAPDNGQVSQDAAGEAPQNPSTEPGTAPSGPLDGVLVSEVANGGPGGGVENFIELTNYGSEPEDISGWRIYRCGQSGDGYGPQVIVPEGTSLAPGEQYTVVRQGSPFENEPFADATYDVTLHSFGFGAWIMDAEEQTRDRIGRYHESIHSQCGNPGGFDTLQDQVSWAHAESIQRVDTTGDIHRDWIVGERTPGAPNTTEPSVITADRAEVGDILITEYAPGGPGGYNEDFIELANAGETAVDISGWKVWRCGDNSQTYSQSDGLPAGSVLQPGETFLLARSGSSIAGEADVTYGTSVHWINSGAMVLTPDEKIVDRMSMYGDHRVSPCTDGTPKAYDINVLTGESYQRVSDTGDNAADFVAALRTPGEWPAPEDLEPVEVPASAHAGEVWITELIADGPAGGSDEFIEITNTGSAPVDTSGWSLYRCEGTGRMAPSPQIADLGVTLQPGQTYLAAPASAPAALRELADGTYATGLNHADGYGAVLFDQERARVDGVGVYDTIPVEHCGTGLTLQNNVRADEGLTYQRAVFDGEDSYHEFVKAERTPGEYVEHEWRDETVPLPGQTDPVSVDRAYRPGTPLVEDDGAEATEEGFRTSVRTEHEGDRDLQVSFRSAAPVAVNQDATGVWSGTTAGLPETLQIDGEESLAADDSLVSEGHSGEYPFQRFEITVEEVPEEGLEVVWTGQTQDRNEIQLYGWDLNEQAWLLLDAAQPSHDGDLTLIGRASASMVDGETVNVLVLDGPRTTGGLFDEVGVVDQEFAQPGTYDLAFNHMTDTQFYSEGFVSVFTDMVAWVIANQDARDIAYSTNTGDIIENWMRGFDDPERARREFRDAAKITQLLNEHGVANGVLPGNHDNFWGRNNDLYNEYFGPEMFEDQPWWGNSWQPGDNSAHYDWFIHDDGTKFLVLNLQYNPSDAQLEWANAVAEANQDWNIILATHSYLHTSGEVDDIERRHSARANHIWEKVIVPNDNIFLVVGGHYHGVATNYADPITGERVNVSELPGETAVIDNVGAEGRRVVEMLADYQGYRSSQPDPRADTYDRDTGFQRLLQFDLDAGLMAVNAYSPTLDDFEAWKYDEPAFRGDDARYGPEDDEFVVQVDLVKPTSFATQAWTVQGTASEEAVVEVAAGETAVHDWSADDAGLAWYSVTTAVEETAADDAQAAAARAPEGAFLESLLAQQSAPRAEAGPYPQTGSAPAAGDQDEDGRDAGNPGDDAAPREDDGAAEDTGPAEGAAVPEDGRTAEPTSLSGDSAGPEDRESETDPSAEPGAPGRDEAAEDEAPSGTPAPEPGTAGVRALNEPVEVTGESVVSFPRLLGEASDPGEPGDPGTPDPGEPTDPGQPDPGTPDPDPSDPGDPGQPGEPSPEPSDPGQPGGEPSGEPTDGGPDGGADAGGDAGGPGAGEPGAGPGAGDGKPLPRTGAETAAMIASALLLLALGGGALYAARRRKGSIDA</sequence>
<accession>A0A8J2XKC3</accession>
<feature type="region of interest" description="Disordered" evidence="1">
    <location>
        <begin position="45"/>
        <end position="88"/>
    </location>
</feature>
<keyword evidence="2" id="KW-1133">Transmembrane helix</keyword>
<dbReference type="InterPro" id="IPR029052">
    <property type="entry name" value="Metallo-depent_PP-like"/>
</dbReference>
<keyword evidence="2" id="KW-0472">Membrane</keyword>
<dbReference type="InterPro" id="IPR001322">
    <property type="entry name" value="Lamin_tail_dom"/>
</dbReference>
<reference evidence="4" key="1">
    <citation type="journal article" date="2014" name="Int. J. Syst. Evol. Microbiol.">
        <title>Complete genome sequence of Corynebacterium casei LMG S-19264T (=DSM 44701T), isolated from a smear-ripened cheese.</title>
        <authorList>
            <consortium name="US DOE Joint Genome Institute (JGI-PGF)"/>
            <person name="Walter F."/>
            <person name="Albersmeier A."/>
            <person name="Kalinowski J."/>
            <person name="Ruckert C."/>
        </authorList>
    </citation>
    <scope>NUCLEOTIDE SEQUENCE</scope>
    <source>
        <strain evidence="4">CGMCC 1.12785</strain>
    </source>
</reference>
<comment type="caution">
    <text evidence="4">The sequence shown here is derived from an EMBL/GenBank/DDBJ whole genome shotgun (WGS) entry which is preliminary data.</text>
</comment>
<evidence type="ECO:0000313" key="4">
    <source>
        <dbReference type="EMBL" id="GGA27013.1"/>
    </source>
</evidence>
<gene>
    <name evidence="4" type="ORF">GCM10011333_32290</name>
</gene>
<dbReference type="SUPFAM" id="SSF56300">
    <property type="entry name" value="Metallo-dependent phosphatases"/>
    <property type="match status" value="1"/>
</dbReference>
<feature type="transmembrane region" description="Helical" evidence="2">
    <location>
        <begin position="1469"/>
        <end position="1489"/>
    </location>
</feature>
<feature type="region of interest" description="Disordered" evidence="1">
    <location>
        <begin position="1227"/>
        <end position="1464"/>
    </location>
</feature>
<evidence type="ECO:0000313" key="5">
    <source>
        <dbReference type="Proteomes" id="UP000616114"/>
    </source>
</evidence>
<dbReference type="EMBL" id="BMFY01000019">
    <property type="protein sequence ID" value="GGA27013.1"/>
    <property type="molecule type" value="Genomic_DNA"/>
</dbReference>
<dbReference type="PROSITE" id="PS51841">
    <property type="entry name" value="LTD"/>
    <property type="match status" value="2"/>
</dbReference>
<dbReference type="Gene3D" id="2.60.40.1260">
    <property type="entry name" value="Lamin Tail domain"/>
    <property type="match status" value="2"/>
</dbReference>
<dbReference type="Proteomes" id="UP000616114">
    <property type="component" value="Unassembled WGS sequence"/>
</dbReference>
<dbReference type="InterPro" id="IPR051918">
    <property type="entry name" value="STPP_CPPED1"/>
</dbReference>
<dbReference type="PANTHER" id="PTHR43143">
    <property type="entry name" value="METALLOPHOSPHOESTERASE, CALCINEURIN SUPERFAMILY"/>
    <property type="match status" value="1"/>
</dbReference>
<organism evidence="4 5">
    <name type="scientific">Sediminivirga luteola</name>
    <dbReference type="NCBI Taxonomy" id="1774748"/>
    <lineage>
        <taxon>Bacteria</taxon>
        <taxon>Bacillati</taxon>
        <taxon>Actinomycetota</taxon>
        <taxon>Actinomycetes</taxon>
        <taxon>Micrococcales</taxon>
        <taxon>Brevibacteriaceae</taxon>
        <taxon>Sediminivirga</taxon>
    </lineage>
</organism>